<keyword evidence="7" id="KW-0406">Ion transport</keyword>
<evidence type="ECO:0000256" key="8">
    <source>
        <dbReference type="ARBA" id="ARBA00023136"/>
    </source>
</evidence>
<dbReference type="EMBL" id="FUZT01000002">
    <property type="protein sequence ID" value="SKC47689.1"/>
    <property type="molecule type" value="Genomic_DNA"/>
</dbReference>
<evidence type="ECO:0000256" key="2">
    <source>
        <dbReference type="ARBA" id="ARBA00022475"/>
    </source>
</evidence>
<dbReference type="SUPFAM" id="SSF52540">
    <property type="entry name" value="P-loop containing nucleoside triphosphate hydrolases"/>
    <property type="match status" value="1"/>
</dbReference>
<dbReference type="Gene3D" id="3.40.50.300">
    <property type="entry name" value="P-loop containing nucleotide triphosphate hydrolases"/>
    <property type="match status" value="1"/>
</dbReference>
<keyword evidence="2" id="KW-1003">Cell membrane</keyword>
<dbReference type="Pfam" id="PF00005">
    <property type="entry name" value="ABC_tran"/>
    <property type="match status" value="1"/>
</dbReference>
<dbReference type="SMART" id="SM00382">
    <property type="entry name" value="AAA"/>
    <property type="match status" value="1"/>
</dbReference>
<dbReference type="GO" id="GO:0043190">
    <property type="term" value="C:ATP-binding cassette (ABC) transporter complex"/>
    <property type="evidence" value="ECO:0007669"/>
    <property type="project" value="InterPro"/>
</dbReference>
<protein>
    <submittedName>
        <fullName evidence="10">Iron(III) transport system ATP-binding protein</fullName>
    </submittedName>
</protein>
<evidence type="ECO:0000259" key="9">
    <source>
        <dbReference type="PROSITE" id="PS50893"/>
    </source>
</evidence>
<dbReference type="PROSITE" id="PS00211">
    <property type="entry name" value="ABC_TRANSPORTER_1"/>
    <property type="match status" value="1"/>
</dbReference>
<evidence type="ECO:0000313" key="10">
    <source>
        <dbReference type="EMBL" id="SKC47689.1"/>
    </source>
</evidence>
<dbReference type="AlphaFoldDB" id="A0A1T5J8J1"/>
<keyword evidence="5 10" id="KW-0067">ATP-binding</keyword>
<keyword evidence="1" id="KW-0813">Transport</keyword>
<feature type="domain" description="ABC transporter" evidence="9">
    <location>
        <begin position="3"/>
        <end position="233"/>
    </location>
</feature>
<dbReference type="InterPro" id="IPR012340">
    <property type="entry name" value="NA-bd_OB-fold"/>
</dbReference>
<proteinExistence type="predicted"/>
<dbReference type="InterPro" id="IPR003593">
    <property type="entry name" value="AAA+_ATPase"/>
</dbReference>
<dbReference type="GO" id="GO:0016887">
    <property type="term" value="F:ATP hydrolysis activity"/>
    <property type="evidence" value="ECO:0007669"/>
    <property type="project" value="InterPro"/>
</dbReference>
<dbReference type="InterPro" id="IPR015853">
    <property type="entry name" value="ABC_transpr_FbpC"/>
</dbReference>
<gene>
    <name evidence="10" type="ORF">SAMN02194393_01000</name>
</gene>
<dbReference type="PANTHER" id="PTHR42781:SF4">
    <property type="entry name" value="SPERMIDINE_PUTRESCINE IMPORT ATP-BINDING PROTEIN POTA"/>
    <property type="match status" value="1"/>
</dbReference>
<dbReference type="Proteomes" id="UP000190285">
    <property type="component" value="Unassembled WGS sequence"/>
</dbReference>
<dbReference type="OrthoDB" id="9802264at2"/>
<evidence type="ECO:0000256" key="5">
    <source>
        <dbReference type="ARBA" id="ARBA00022840"/>
    </source>
</evidence>
<evidence type="ECO:0000256" key="6">
    <source>
        <dbReference type="ARBA" id="ARBA00023004"/>
    </source>
</evidence>
<reference evidence="10 11" key="1">
    <citation type="submission" date="2017-02" db="EMBL/GenBank/DDBJ databases">
        <authorList>
            <person name="Peterson S.W."/>
        </authorList>
    </citation>
    <scope>NUCLEOTIDE SEQUENCE [LARGE SCALE GENOMIC DNA]</scope>
    <source>
        <strain evidence="10 11">M1</strain>
    </source>
</reference>
<dbReference type="InterPro" id="IPR050093">
    <property type="entry name" value="ABC_SmlMolc_Importer"/>
</dbReference>
<accession>A0A1T5J8J1</accession>
<evidence type="ECO:0000313" key="11">
    <source>
        <dbReference type="Proteomes" id="UP000190285"/>
    </source>
</evidence>
<dbReference type="STRING" id="36842.SAMN02194393_01000"/>
<keyword evidence="11" id="KW-1185">Reference proteome</keyword>
<dbReference type="Gene3D" id="2.40.50.140">
    <property type="entry name" value="Nucleic acid-binding proteins"/>
    <property type="match status" value="1"/>
</dbReference>
<dbReference type="Gene3D" id="2.40.50.100">
    <property type="match status" value="1"/>
</dbReference>
<dbReference type="InterPro" id="IPR003439">
    <property type="entry name" value="ABC_transporter-like_ATP-bd"/>
</dbReference>
<evidence type="ECO:0000256" key="4">
    <source>
        <dbReference type="ARBA" id="ARBA00022741"/>
    </source>
</evidence>
<dbReference type="InterPro" id="IPR008995">
    <property type="entry name" value="Mo/tungstate-bd_C_term_dom"/>
</dbReference>
<name>A0A1T5J8J1_9FIRM</name>
<dbReference type="CDD" id="cd03259">
    <property type="entry name" value="ABC_Carb_Solutes_like"/>
    <property type="match status" value="1"/>
</dbReference>
<dbReference type="GO" id="GO:0005524">
    <property type="term" value="F:ATP binding"/>
    <property type="evidence" value="ECO:0007669"/>
    <property type="project" value="UniProtKB-KW"/>
</dbReference>
<keyword evidence="4" id="KW-0547">Nucleotide-binding</keyword>
<keyword evidence="6" id="KW-0408">Iron</keyword>
<dbReference type="Pfam" id="PF08402">
    <property type="entry name" value="TOBE_2"/>
    <property type="match status" value="1"/>
</dbReference>
<dbReference type="FunFam" id="3.40.50.300:FF:000042">
    <property type="entry name" value="Maltose/maltodextrin ABC transporter, ATP-binding protein"/>
    <property type="match status" value="1"/>
</dbReference>
<dbReference type="InterPro" id="IPR027417">
    <property type="entry name" value="P-loop_NTPase"/>
</dbReference>
<dbReference type="SUPFAM" id="SSF50331">
    <property type="entry name" value="MOP-like"/>
    <property type="match status" value="1"/>
</dbReference>
<keyword evidence="3" id="KW-0410">Iron transport</keyword>
<dbReference type="InterPro" id="IPR013611">
    <property type="entry name" value="Transp-assoc_OB_typ2"/>
</dbReference>
<dbReference type="PROSITE" id="PS50893">
    <property type="entry name" value="ABC_TRANSPORTER_2"/>
    <property type="match status" value="1"/>
</dbReference>
<sequence length="349" mass="39544">MEITLNNITKKYGDVIAVDNISLEFKQGELIALLGPSGCGKTTLLRIIAGLISHDKGEIYFNGKDISKFSPQKRNAAMVFQNYALFPHLTVEQNVGYGLKVKKLPQKQINDWVKSVLERVELNNYGKRRIYELSGGQKQRVALARALVVQPDILLFDEPLSNLDEKLRVNMRQEIKKIQREIGITSVYVTHDQGEALAIADRIVVMDKGKIQQIAMPDELYYNPANAFVANFVGKANLIDCSLEKRKGNRAAINLLGKNIEVQIEKEFSGDIITVLLRPEEIRFVKNCEGIKAIVKWKENLGGINRYKLEAFGSEIVVDVFNRRNYNSLELGETVYIDFNDDAVYILYD</sequence>
<evidence type="ECO:0000256" key="7">
    <source>
        <dbReference type="ARBA" id="ARBA00023065"/>
    </source>
</evidence>
<dbReference type="GO" id="GO:0015408">
    <property type="term" value="F:ABC-type ferric iron transporter activity"/>
    <property type="evidence" value="ECO:0007669"/>
    <property type="project" value="InterPro"/>
</dbReference>
<dbReference type="InterPro" id="IPR017871">
    <property type="entry name" value="ABC_transporter-like_CS"/>
</dbReference>
<evidence type="ECO:0000256" key="3">
    <source>
        <dbReference type="ARBA" id="ARBA00022496"/>
    </source>
</evidence>
<evidence type="ECO:0000256" key="1">
    <source>
        <dbReference type="ARBA" id="ARBA00022448"/>
    </source>
</evidence>
<organism evidence="10 11">
    <name type="scientific">Maledivibacter halophilus</name>
    <dbReference type="NCBI Taxonomy" id="36842"/>
    <lineage>
        <taxon>Bacteria</taxon>
        <taxon>Bacillati</taxon>
        <taxon>Bacillota</taxon>
        <taxon>Clostridia</taxon>
        <taxon>Peptostreptococcales</taxon>
        <taxon>Caminicellaceae</taxon>
        <taxon>Maledivibacter</taxon>
    </lineage>
</organism>
<dbReference type="PANTHER" id="PTHR42781">
    <property type="entry name" value="SPERMIDINE/PUTRESCINE IMPORT ATP-BINDING PROTEIN POTA"/>
    <property type="match status" value="1"/>
</dbReference>
<dbReference type="RefSeq" id="WP_079489821.1">
    <property type="nucleotide sequence ID" value="NZ_FUZT01000002.1"/>
</dbReference>
<keyword evidence="8" id="KW-0472">Membrane</keyword>